<keyword evidence="4" id="KW-0564">Palmitate</keyword>
<accession>A0A223EFM7</accession>
<dbReference type="PROSITE" id="PS01039">
    <property type="entry name" value="SBP_BACTERIAL_3"/>
    <property type="match status" value="1"/>
</dbReference>
<comment type="subcellular location">
    <subcellularLocation>
        <location evidence="1">Cell envelope</location>
    </subcellularLocation>
</comment>
<dbReference type="InterPro" id="IPR001320">
    <property type="entry name" value="Iontro_rcpt_C"/>
</dbReference>
<evidence type="ECO:0000256" key="2">
    <source>
        <dbReference type="ARBA" id="ARBA00010333"/>
    </source>
</evidence>
<evidence type="ECO:0000259" key="9">
    <source>
        <dbReference type="SMART" id="SM00079"/>
    </source>
</evidence>
<name>A0A223EFM7_9BACI</name>
<evidence type="ECO:0000256" key="4">
    <source>
        <dbReference type="ARBA" id="ARBA00023139"/>
    </source>
</evidence>
<evidence type="ECO:0000313" key="10">
    <source>
        <dbReference type="EMBL" id="ASS94059.1"/>
    </source>
</evidence>
<reference evidence="10 11" key="1">
    <citation type="submission" date="2016-10" db="EMBL/GenBank/DDBJ databases">
        <title>The whole genome sequencing and assembly of Bacillus simplex DSM 1321 strain.</title>
        <authorList>
            <person name="Park M.-K."/>
            <person name="Lee Y.-J."/>
            <person name="Yi H."/>
            <person name="Bahn Y.-S."/>
            <person name="Kim J.F."/>
            <person name="Lee D.-W."/>
        </authorList>
    </citation>
    <scope>NUCLEOTIDE SEQUENCE [LARGE SCALE GENOMIC DNA]</scope>
    <source>
        <strain evidence="10 11">DSM 1321</strain>
    </source>
</reference>
<feature type="domain" description="Ionotropic glutamate receptor C-terminal" evidence="9">
    <location>
        <begin position="51"/>
        <end position="269"/>
    </location>
</feature>
<dbReference type="PANTHER" id="PTHR35936">
    <property type="entry name" value="MEMBRANE-BOUND LYTIC MUREIN TRANSGLYCOSYLASE F"/>
    <property type="match status" value="1"/>
</dbReference>
<dbReference type="Proteomes" id="UP000214618">
    <property type="component" value="Chromosome"/>
</dbReference>
<dbReference type="SMART" id="SM00062">
    <property type="entry name" value="PBPb"/>
    <property type="match status" value="1"/>
</dbReference>
<dbReference type="GO" id="GO:0030313">
    <property type="term" value="C:cell envelope"/>
    <property type="evidence" value="ECO:0007669"/>
    <property type="project" value="UniProtKB-SubCell"/>
</dbReference>
<dbReference type="GO" id="GO:0016020">
    <property type="term" value="C:membrane"/>
    <property type="evidence" value="ECO:0007669"/>
    <property type="project" value="InterPro"/>
</dbReference>
<dbReference type="AlphaFoldDB" id="A0A223EFM7"/>
<evidence type="ECO:0000256" key="6">
    <source>
        <dbReference type="RuleBase" id="RU003744"/>
    </source>
</evidence>
<keyword evidence="5" id="KW-0449">Lipoprotein</keyword>
<organism evidence="10 11">
    <name type="scientific">Peribacillus simplex NBRC 15720 = DSM 1321</name>
    <dbReference type="NCBI Taxonomy" id="1349754"/>
    <lineage>
        <taxon>Bacteria</taxon>
        <taxon>Bacillati</taxon>
        <taxon>Bacillota</taxon>
        <taxon>Bacilli</taxon>
        <taxon>Bacillales</taxon>
        <taxon>Bacillaceae</taxon>
        <taxon>Peribacillus</taxon>
    </lineage>
</organism>
<dbReference type="InterPro" id="IPR001638">
    <property type="entry name" value="Solute-binding_3/MltF_N"/>
</dbReference>
<dbReference type="GeneID" id="56472850"/>
<dbReference type="EMBL" id="CP017704">
    <property type="protein sequence ID" value="ASS94059.1"/>
    <property type="molecule type" value="Genomic_DNA"/>
</dbReference>
<dbReference type="PANTHER" id="PTHR35936:SF34">
    <property type="entry name" value="ABC TRANSPORTER EXTRACELLULAR-BINDING PROTEIN YCKB-RELATED"/>
    <property type="match status" value="1"/>
</dbReference>
<dbReference type="Gene3D" id="3.40.190.10">
    <property type="entry name" value="Periplasmic binding protein-like II"/>
    <property type="match status" value="2"/>
</dbReference>
<sequence length="274" mass="30179">MKKMVALLSLLLAFTIVLTACGTNTKNEANDTDNKSSSQESLYDKVKKDGVLTVGTEGTYPPFTFHDDSDKLTGFDVEIAKEVAKRLGVKAEFKETQWDGMFAGLDAKRFDMIANQVGIDEDRQKKYDFSDPYIQSGAVLLVHKDNSDIKSFDDLKGKTSAQSLTSNYNDLAKSHGAEVTGIEGFSQSVQLIGSKRVDATINDKLSYLDYKKQHPDAPIKVADEEESGVASGLMFRKDSGKLVEEVNKALKAMKDDGTYAKISDKWFGEDVSPK</sequence>
<dbReference type="CDD" id="cd13711">
    <property type="entry name" value="PBP2_Ngo0372_TcyA"/>
    <property type="match status" value="1"/>
</dbReference>
<feature type="chain" id="PRO_5039654678" evidence="7">
    <location>
        <begin position="21"/>
        <end position="274"/>
    </location>
</feature>
<proteinExistence type="inferred from homology"/>
<dbReference type="PROSITE" id="PS51257">
    <property type="entry name" value="PROKAR_LIPOPROTEIN"/>
    <property type="match status" value="1"/>
</dbReference>
<keyword evidence="3 7" id="KW-0732">Signal</keyword>
<dbReference type="SMART" id="SM00079">
    <property type="entry name" value="PBPe"/>
    <property type="match status" value="1"/>
</dbReference>
<dbReference type="Pfam" id="PF00497">
    <property type="entry name" value="SBP_bac_3"/>
    <property type="match status" value="1"/>
</dbReference>
<feature type="domain" description="Solute-binding protein family 3/N-terminal" evidence="8">
    <location>
        <begin position="51"/>
        <end position="270"/>
    </location>
</feature>
<comment type="similarity">
    <text evidence="2 6">Belongs to the bacterial solute-binding protein 3 family.</text>
</comment>
<dbReference type="GO" id="GO:0015276">
    <property type="term" value="F:ligand-gated monoatomic ion channel activity"/>
    <property type="evidence" value="ECO:0007669"/>
    <property type="project" value="InterPro"/>
</dbReference>
<dbReference type="RefSeq" id="WP_063234779.1">
    <property type="nucleotide sequence ID" value="NZ_BCVO01000017.1"/>
</dbReference>
<protein>
    <submittedName>
        <fullName evidence="10">Amino acid ABC transporter substrate-binding protein</fullName>
    </submittedName>
</protein>
<dbReference type="SUPFAM" id="SSF53850">
    <property type="entry name" value="Periplasmic binding protein-like II"/>
    <property type="match status" value="1"/>
</dbReference>
<feature type="signal peptide" evidence="7">
    <location>
        <begin position="1"/>
        <end position="20"/>
    </location>
</feature>
<dbReference type="InterPro" id="IPR018313">
    <property type="entry name" value="SBP_3_CS"/>
</dbReference>
<evidence type="ECO:0000256" key="1">
    <source>
        <dbReference type="ARBA" id="ARBA00004196"/>
    </source>
</evidence>
<dbReference type="OrthoDB" id="8613538at2"/>
<evidence type="ECO:0000259" key="8">
    <source>
        <dbReference type="SMART" id="SM00062"/>
    </source>
</evidence>
<gene>
    <name evidence="10" type="ORF">BS1321_08900</name>
</gene>
<evidence type="ECO:0000313" key="11">
    <source>
        <dbReference type="Proteomes" id="UP000214618"/>
    </source>
</evidence>
<evidence type="ECO:0000256" key="7">
    <source>
        <dbReference type="SAM" id="SignalP"/>
    </source>
</evidence>
<evidence type="ECO:0000256" key="5">
    <source>
        <dbReference type="ARBA" id="ARBA00023288"/>
    </source>
</evidence>
<evidence type="ECO:0000256" key="3">
    <source>
        <dbReference type="ARBA" id="ARBA00022729"/>
    </source>
</evidence>